<dbReference type="OrthoDB" id="366425at2759"/>
<accession>A0A2H6KFF7</accession>
<evidence type="ECO:0000313" key="2">
    <source>
        <dbReference type="EMBL" id="GBE61731.1"/>
    </source>
</evidence>
<keyword evidence="2" id="KW-0255">Endonuclease</keyword>
<evidence type="ECO:0000256" key="1">
    <source>
        <dbReference type="SAM" id="MobiDB-lite"/>
    </source>
</evidence>
<protein>
    <submittedName>
        <fullName evidence="2">DNA RNA endonuclease NUC1, putative</fullName>
    </submittedName>
</protein>
<dbReference type="GO" id="GO:0004519">
    <property type="term" value="F:endonuclease activity"/>
    <property type="evidence" value="ECO:0007669"/>
    <property type="project" value="UniProtKB-KW"/>
</dbReference>
<gene>
    <name evidence="2" type="ORF">BOVATA_032240</name>
</gene>
<keyword evidence="2" id="KW-0378">Hydrolase</keyword>
<proteinExistence type="predicted"/>
<dbReference type="RefSeq" id="XP_028867974.1">
    <property type="nucleotide sequence ID" value="XM_029012141.1"/>
</dbReference>
<feature type="compositionally biased region" description="Basic and acidic residues" evidence="1">
    <location>
        <begin position="84"/>
        <end position="96"/>
    </location>
</feature>
<keyword evidence="2" id="KW-0540">Nuclease</keyword>
<dbReference type="VEuPathDB" id="PiroplasmaDB:BOVATA_032240"/>
<dbReference type="EMBL" id="BDSA01000003">
    <property type="protein sequence ID" value="GBE61731.1"/>
    <property type="molecule type" value="Genomic_DNA"/>
</dbReference>
<evidence type="ECO:0000313" key="3">
    <source>
        <dbReference type="Proteomes" id="UP000236319"/>
    </source>
</evidence>
<keyword evidence="3" id="KW-1185">Reference proteome</keyword>
<reference evidence="2 3" key="1">
    <citation type="journal article" date="2017" name="BMC Genomics">
        <title>Whole-genome assembly of Babesia ovata and comparative genomics between closely related pathogens.</title>
        <authorList>
            <person name="Yamagishi J."/>
            <person name="Asada M."/>
            <person name="Hakimi H."/>
            <person name="Tanaka T.Q."/>
            <person name="Sugimoto C."/>
            <person name="Kawazu S."/>
        </authorList>
    </citation>
    <scope>NUCLEOTIDE SEQUENCE [LARGE SCALE GENOMIC DNA]</scope>
    <source>
        <strain evidence="2 3">Miyake</strain>
    </source>
</reference>
<dbReference type="Proteomes" id="UP000236319">
    <property type="component" value="Unassembled WGS sequence"/>
</dbReference>
<sequence length="290" mass="31647">MEEDCELCSCSSCDSGSVSSCCSCDTCNCDSESCCSWSSPSECSSCSCSPRNVAQPEEVKSSDLEQIKTFIADIAGLIRQSKEVEVKEPPAPKEVPEAPPKVPEPVVVEKPEPEDPPVTEVPPQPQNHELQHEIAELERIIHRSEVALRNGYESRVDQPVAVPLGEHVPHFVGSPCSAGAATVVATPACYCYTNDNTVGDPFSCVESPISYSAQPTWRSGFDAPPANEEYCYCNENEAESDTDYNELDLDQLHAKMVSLDLMSYMKLVESVLDERVRLAIAEQGVEGMPY</sequence>
<dbReference type="AlphaFoldDB" id="A0A2H6KFF7"/>
<feature type="region of interest" description="Disordered" evidence="1">
    <location>
        <begin position="84"/>
        <end position="126"/>
    </location>
</feature>
<organism evidence="2 3">
    <name type="scientific">Babesia ovata</name>
    <dbReference type="NCBI Taxonomy" id="189622"/>
    <lineage>
        <taxon>Eukaryota</taxon>
        <taxon>Sar</taxon>
        <taxon>Alveolata</taxon>
        <taxon>Apicomplexa</taxon>
        <taxon>Aconoidasida</taxon>
        <taxon>Piroplasmida</taxon>
        <taxon>Babesiidae</taxon>
        <taxon>Babesia</taxon>
    </lineage>
</organism>
<name>A0A2H6KFF7_9APIC</name>
<dbReference type="GeneID" id="39875501"/>
<comment type="caution">
    <text evidence="2">The sequence shown here is derived from an EMBL/GenBank/DDBJ whole genome shotgun (WGS) entry which is preliminary data.</text>
</comment>